<reference evidence="2" key="1">
    <citation type="journal article" date="2023" name="PhytoFront">
        <title>Draft Genome Resources of Seven Strains of Tilletia horrida, Causal Agent of Kernel Smut of Rice.</title>
        <authorList>
            <person name="Khanal S."/>
            <person name="Antony Babu S."/>
            <person name="Zhou X.G."/>
        </authorList>
    </citation>
    <scope>NUCLEOTIDE SEQUENCE</scope>
    <source>
        <strain evidence="2">TX3</strain>
    </source>
</reference>
<keyword evidence="3" id="KW-1185">Reference proteome</keyword>
<dbReference type="Proteomes" id="UP001176521">
    <property type="component" value="Unassembled WGS sequence"/>
</dbReference>
<dbReference type="AlphaFoldDB" id="A0AAN6GBA1"/>
<evidence type="ECO:0000313" key="3">
    <source>
        <dbReference type="Proteomes" id="UP001176521"/>
    </source>
</evidence>
<sequence length="276" mass="31089">MLARMQARAARRDALQGYGPRSSRPRRRATAHQTPSPFYMLDPDSFATICNDLGYIDLTALRGISKLIRRCLLHPRFDHALFREPCRPGVAEAVVRAYEDAGRAESQSMTWDGREGYILRAHSFPVELHPVLQRMAWTFRDGFVYSTWDDADFAGPQPAFLDEAATRPALSRLKIGAEIIGGTTHRFGKGGAGVTVRDVLDALLDAYAHVAQSSFKTKKDMTLLTPENRCAWWIKWDGVGPIAPRLFLIFQSVTMNKNYIRDVRRGVTTHEVVRIA</sequence>
<accession>A0AAN6GBA1</accession>
<evidence type="ECO:0000256" key="1">
    <source>
        <dbReference type="SAM" id="MobiDB-lite"/>
    </source>
</evidence>
<name>A0AAN6GBA1_9BASI</name>
<protein>
    <submittedName>
        <fullName evidence="2">Uncharacterized protein</fullName>
    </submittedName>
</protein>
<dbReference type="EMBL" id="JAPDMQ010000283">
    <property type="protein sequence ID" value="KAK0528148.1"/>
    <property type="molecule type" value="Genomic_DNA"/>
</dbReference>
<organism evidence="2 3">
    <name type="scientific">Tilletia horrida</name>
    <dbReference type="NCBI Taxonomy" id="155126"/>
    <lineage>
        <taxon>Eukaryota</taxon>
        <taxon>Fungi</taxon>
        <taxon>Dikarya</taxon>
        <taxon>Basidiomycota</taxon>
        <taxon>Ustilaginomycotina</taxon>
        <taxon>Exobasidiomycetes</taxon>
        <taxon>Tilletiales</taxon>
        <taxon>Tilletiaceae</taxon>
        <taxon>Tilletia</taxon>
    </lineage>
</organism>
<feature type="region of interest" description="Disordered" evidence="1">
    <location>
        <begin position="10"/>
        <end position="36"/>
    </location>
</feature>
<gene>
    <name evidence="2" type="ORF">OC842_004640</name>
</gene>
<comment type="caution">
    <text evidence="2">The sequence shown here is derived from an EMBL/GenBank/DDBJ whole genome shotgun (WGS) entry which is preliminary data.</text>
</comment>
<proteinExistence type="predicted"/>
<evidence type="ECO:0000313" key="2">
    <source>
        <dbReference type="EMBL" id="KAK0528148.1"/>
    </source>
</evidence>